<dbReference type="Proteomes" id="UP000480246">
    <property type="component" value="Unassembled WGS sequence"/>
</dbReference>
<organism evidence="3 4">
    <name type="scientific">Gracilibacillus oryzae</name>
    <dbReference type="NCBI Taxonomy" id="1672701"/>
    <lineage>
        <taxon>Bacteria</taxon>
        <taxon>Bacillati</taxon>
        <taxon>Bacillota</taxon>
        <taxon>Bacilli</taxon>
        <taxon>Bacillales</taxon>
        <taxon>Bacillaceae</taxon>
        <taxon>Gracilibacillus</taxon>
    </lineage>
</organism>
<evidence type="ECO:0000313" key="4">
    <source>
        <dbReference type="Proteomes" id="UP000480246"/>
    </source>
</evidence>
<feature type="domain" description="HTH cro/C1-type" evidence="2">
    <location>
        <begin position="7"/>
        <end position="61"/>
    </location>
</feature>
<dbReference type="Gene3D" id="1.10.260.40">
    <property type="entry name" value="lambda repressor-like DNA-binding domains"/>
    <property type="match status" value="1"/>
</dbReference>
<name>A0A7C8KSH3_9BACI</name>
<dbReference type="PROSITE" id="PS50943">
    <property type="entry name" value="HTH_CROC1"/>
    <property type="match status" value="1"/>
</dbReference>
<dbReference type="PANTHER" id="PTHR46558:SF11">
    <property type="entry name" value="HTH-TYPE TRANSCRIPTIONAL REGULATOR XRE"/>
    <property type="match status" value="1"/>
</dbReference>
<keyword evidence="1" id="KW-0238">DNA-binding</keyword>
<sequence>MSFNKRLSTLRKKHKHSRDDLASKLGVSYSTIAKYETGSREPDFKTLEKISQIYDVTIDYLLGRTDNPVGEREETINRAFHDFDNITDKEKEYLEEQLRLFRKLNEEE</sequence>
<dbReference type="SUPFAM" id="SSF47413">
    <property type="entry name" value="lambda repressor-like DNA-binding domains"/>
    <property type="match status" value="1"/>
</dbReference>
<accession>A0A7C8KSH3</accession>
<dbReference type="Pfam" id="PF01381">
    <property type="entry name" value="HTH_3"/>
    <property type="match status" value="1"/>
</dbReference>
<evidence type="ECO:0000259" key="2">
    <source>
        <dbReference type="PROSITE" id="PS50943"/>
    </source>
</evidence>
<dbReference type="PANTHER" id="PTHR46558">
    <property type="entry name" value="TRACRIPTIONAL REGULATORY PROTEIN-RELATED-RELATED"/>
    <property type="match status" value="1"/>
</dbReference>
<evidence type="ECO:0000313" key="3">
    <source>
        <dbReference type="EMBL" id="KAB8139072.1"/>
    </source>
</evidence>
<dbReference type="SMART" id="SM00530">
    <property type="entry name" value="HTH_XRE"/>
    <property type="match status" value="1"/>
</dbReference>
<dbReference type="RefSeq" id="WP_153400977.1">
    <property type="nucleotide sequence ID" value="NZ_ML762424.1"/>
</dbReference>
<dbReference type="CDD" id="cd00093">
    <property type="entry name" value="HTH_XRE"/>
    <property type="match status" value="1"/>
</dbReference>
<gene>
    <name evidence="3" type="ORF">F9U64_01355</name>
</gene>
<reference evidence="3 4" key="1">
    <citation type="submission" date="2019-10" db="EMBL/GenBank/DDBJ databases">
        <title>Gracilibacillus sp. nov. isolated from rice seeds.</title>
        <authorList>
            <person name="He S."/>
        </authorList>
    </citation>
    <scope>NUCLEOTIDE SEQUENCE [LARGE SCALE GENOMIC DNA]</scope>
    <source>
        <strain evidence="3 4">TD8</strain>
    </source>
</reference>
<proteinExistence type="predicted"/>
<dbReference type="OrthoDB" id="72638at2"/>
<dbReference type="EMBL" id="WEID01000006">
    <property type="protein sequence ID" value="KAB8139072.1"/>
    <property type="molecule type" value="Genomic_DNA"/>
</dbReference>
<protein>
    <submittedName>
        <fullName evidence="3">Helix-turn-helix transcriptional regulator</fullName>
    </submittedName>
</protein>
<comment type="caution">
    <text evidence="3">The sequence shown here is derived from an EMBL/GenBank/DDBJ whole genome shotgun (WGS) entry which is preliminary data.</text>
</comment>
<dbReference type="GO" id="GO:0003677">
    <property type="term" value="F:DNA binding"/>
    <property type="evidence" value="ECO:0007669"/>
    <property type="project" value="UniProtKB-KW"/>
</dbReference>
<dbReference type="InterPro" id="IPR010982">
    <property type="entry name" value="Lambda_DNA-bd_dom_sf"/>
</dbReference>
<evidence type="ECO:0000256" key="1">
    <source>
        <dbReference type="ARBA" id="ARBA00023125"/>
    </source>
</evidence>
<dbReference type="AlphaFoldDB" id="A0A7C8KSH3"/>
<keyword evidence="4" id="KW-1185">Reference proteome</keyword>
<dbReference type="InterPro" id="IPR001387">
    <property type="entry name" value="Cro/C1-type_HTH"/>
</dbReference>